<gene>
    <name evidence="7" type="ORF">CYBJADRAFT_177441</name>
</gene>
<dbReference type="Gene3D" id="3.30.1540.20">
    <property type="entry name" value="MutL, C-terminal domain, dimerisation subdomain"/>
    <property type="match status" value="2"/>
</dbReference>
<feature type="region of interest" description="Disordered" evidence="4">
    <location>
        <begin position="497"/>
        <end position="516"/>
    </location>
</feature>
<name>A0A1E4S202_CYBJN</name>
<dbReference type="Gene3D" id="3.30.565.10">
    <property type="entry name" value="Histidine kinase-like ATPase, C-terminal domain"/>
    <property type="match status" value="1"/>
</dbReference>
<evidence type="ECO:0000259" key="5">
    <source>
        <dbReference type="SMART" id="SM00853"/>
    </source>
</evidence>
<dbReference type="STRING" id="983966.A0A1E4S202"/>
<dbReference type="InterPro" id="IPR013507">
    <property type="entry name" value="DNA_mismatch_S5_2-like"/>
</dbReference>
<dbReference type="FunFam" id="3.30.565.10:FF:000014">
    <property type="entry name" value="Mismatch repair endonuclease pms1, putative"/>
    <property type="match status" value="1"/>
</dbReference>
<dbReference type="AlphaFoldDB" id="A0A1E4S202"/>
<dbReference type="InterPro" id="IPR014762">
    <property type="entry name" value="DNA_mismatch_repair_CS"/>
</dbReference>
<dbReference type="FunFam" id="3.30.1370.100:FF:000001">
    <property type="entry name" value="Mismatch repair endonuclease pms1, putative"/>
    <property type="match status" value="1"/>
</dbReference>
<dbReference type="CDD" id="cd03484">
    <property type="entry name" value="MutL_Trans_hPMS_2_like"/>
    <property type="match status" value="1"/>
</dbReference>
<protein>
    <recommendedName>
        <fullName evidence="3">DNA mismatch repair protein PMS1</fullName>
    </recommendedName>
</protein>
<feature type="compositionally biased region" description="Acidic residues" evidence="4">
    <location>
        <begin position="572"/>
        <end position="596"/>
    </location>
</feature>
<dbReference type="GO" id="GO:0005524">
    <property type="term" value="F:ATP binding"/>
    <property type="evidence" value="ECO:0007669"/>
    <property type="project" value="InterPro"/>
</dbReference>
<organism evidence="7 8">
    <name type="scientific">Cyberlindnera jadinii (strain ATCC 18201 / CBS 1600 / BCRC 20928 / JCM 3617 / NBRC 0987 / NRRL Y-1542)</name>
    <name type="common">Torula yeast</name>
    <name type="synonym">Candida utilis</name>
    <dbReference type="NCBI Taxonomy" id="983966"/>
    <lineage>
        <taxon>Eukaryota</taxon>
        <taxon>Fungi</taxon>
        <taxon>Dikarya</taxon>
        <taxon>Ascomycota</taxon>
        <taxon>Saccharomycotina</taxon>
        <taxon>Saccharomycetes</taxon>
        <taxon>Phaffomycetales</taxon>
        <taxon>Phaffomycetaceae</taxon>
        <taxon>Cyberlindnera</taxon>
    </lineage>
</organism>
<evidence type="ECO:0000313" key="8">
    <source>
        <dbReference type="Proteomes" id="UP000094389"/>
    </source>
</evidence>
<dbReference type="NCBIfam" id="TIGR00585">
    <property type="entry name" value="mutl"/>
    <property type="match status" value="1"/>
</dbReference>
<dbReference type="Proteomes" id="UP000094389">
    <property type="component" value="Unassembled WGS sequence"/>
</dbReference>
<dbReference type="InterPro" id="IPR038973">
    <property type="entry name" value="MutL/Mlh/Pms-like"/>
</dbReference>
<dbReference type="SUPFAM" id="SSF55874">
    <property type="entry name" value="ATPase domain of HSP90 chaperone/DNA topoisomerase II/histidine kinase"/>
    <property type="match status" value="1"/>
</dbReference>
<feature type="region of interest" description="Disordered" evidence="4">
    <location>
        <begin position="564"/>
        <end position="598"/>
    </location>
</feature>
<dbReference type="OMA" id="SFNNVQY"/>
<dbReference type="PANTHER" id="PTHR10073">
    <property type="entry name" value="DNA MISMATCH REPAIR PROTEIN MLH, PMS, MUTL"/>
    <property type="match status" value="1"/>
</dbReference>
<dbReference type="SMART" id="SM01340">
    <property type="entry name" value="DNA_mis_repair"/>
    <property type="match status" value="1"/>
</dbReference>
<proteinExistence type="inferred from homology"/>
<dbReference type="OrthoDB" id="10263226at2759"/>
<dbReference type="PROSITE" id="PS00058">
    <property type="entry name" value="DNA_MISMATCH_REPAIR_1"/>
    <property type="match status" value="1"/>
</dbReference>
<dbReference type="GO" id="GO:0140664">
    <property type="term" value="F:ATP-dependent DNA damage sensor activity"/>
    <property type="evidence" value="ECO:0007669"/>
    <property type="project" value="InterPro"/>
</dbReference>
<feature type="compositionally biased region" description="Acidic residues" evidence="4">
    <location>
        <begin position="497"/>
        <end position="512"/>
    </location>
</feature>
<dbReference type="InterPro" id="IPR020568">
    <property type="entry name" value="Ribosomal_Su5_D2-typ_SF"/>
</dbReference>
<dbReference type="GO" id="GO:0032389">
    <property type="term" value="C:MutLalpha complex"/>
    <property type="evidence" value="ECO:0007669"/>
    <property type="project" value="TreeGrafter"/>
</dbReference>
<dbReference type="Pfam" id="PF13589">
    <property type="entry name" value="HATPase_c_3"/>
    <property type="match status" value="1"/>
</dbReference>
<evidence type="ECO:0000256" key="4">
    <source>
        <dbReference type="SAM" id="MobiDB-lite"/>
    </source>
</evidence>
<dbReference type="PANTHER" id="PTHR10073:SF52">
    <property type="entry name" value="MISMATCH REPAIR ENDONUCLEASE PMS2"/>
    <property type="match status" value="1"/>
</dbReference>
<reference evidence="7 8" key="1">
    <citation type="journal article" date="2016" name="Proc. Natl. Acad. Sci. U.S.A.">
        <title>Comparative genomics of biotechnologically important yeasts.</title>
        <authorList>
            <person name="Riley R."/>
            <person name="Haridas S."/>
            <person name="Wolfe K.H."/>
            <person name="Lopes M.R."/>
            <person name="Hittinger C.T."/>
            <person name="Goeker M."/>
            <person name="Salamov A.A."/>
            <person name="Wisecaver J.H."/>
            <person name="Long T.M."/>
            <person name="Calvey C.H."/>
            <person name="Aerts A.L."/>
            <person name="Barry K.W."/>
            <person name="Choi C."/>
            <person name="Clum A."/>
            <person name="Coughlan A.Y."/>
            <person name="Deshpande S."/>
            <person name="Douglass A.P."/>
            <person name="Hanson S.J."/>
            <person name="Klenk H.-P."/>
            <person name="LaButti K.M."/>
            <person name="Lapidus A."/>
            <person name="Lindquist E.A."/>
            <person name="Lipzen A.M."/>
            <person name="Meier-Kolthoff J.P."/>
            <person name="Ohm R.A."/>
            <person name="Otillar R.P."/>
            <person name="Pangilinan J.L."/>
            <person name="Peng Y."/>
            <person name="Rokas A."/>
            <person name="Rosa C.A."/>
            <person name="Scheuner C."/>
            <person name="Sibirny A.A."/>
            <person name="Slot J.C."/>
            <person name="Stielow J.B."/>
            <person name="Sun H."/>
            <person name="Kurtzman C.P."/>
            <person name="Blackwell M."/>
            <person name="Grigoriev I.V."/>
            <person name="Jeffries T.W."/>
        </authorList>
    </citation>
    <scope>NUCLEOTIDE SEQUENCE [LARGE SCALE GENOMIC DNA]</scope>
    <source>
        <strain evidence="8">ATCC 18201 / CBS 1600 / BCRC 20928 / JCM 3617 / NBRC 0987 / NRRL Y-1542</strain>
    </source>
</reference>
<keyword evidence="2" id="KW-0227">DNA damage</keyword>
<feature type="domain" description="DNA mismatch repair protein S5" evidence="6">
    <location>
        <begin position="237"/>
        <end position="371"/>
    </location>
</feature>
<dbReference type="RefSeq" id="XP_020070574.1">
    <property type="nucleotide sequence ID" value="XM_020216862.1"/>
</dbReference>
<dbReference type="InterPro" id="IPR042120">
    <property type="entry name" value="MutL_C_dimsub"/>
</dbReference>
<feature type="region of interest" description="Disordered" evidence="4">
    <location>
        <begin position="411"/>
        <end position="430"/>
    </location>
</feature>
<dbReference type="InterPro" id="IPR014790">
    <property type="entry name" value="MutL_C"/>
</dbReference>
<dbReference type="Pfam" id="PF01119">
    <property type="entry name" value="DNA_mis_repair"/>
    <property type="match status" value="1"/>
</dbReference>
<dbReference type="Gene3D" id="3.30.230.10">
    <property type="match status" value="1"/>
</dbReference>
<dbReference type="GO" id="GO:0000710">
    <property type="term" value="P:meiotic mismatch repair"/>
    <property type="evidence" value="ECO:0007669"/>
    <property type="project" value="UniProtKB-ARBA"/>
</dbReference>
<dbReference type="InterPro" id="IPR036890">
    <property type="entry name" value="HATPase_C_sf"/>
</dbReference>
<evidence type="ECO:0000256" key="3">
    <source>
        <dbReference type="ARBA" id="ARBA00070941"/>
    </source>
</evidence>
<feature type="domain" description="MutL C-terminal dimerisation" evidence="5">
    <location>
        <begin position="667"/>
        <end position="817"/>
    </location>
</feature>
<comment type="similarity">
    <text evidence="1">Belongs to the DNA mismatch repair MutL/HexB family.</text>
</comment>
<dbReference type="CDD" id="cd16926">
    <property type="entry name" value="HATPase_MutL-MLH-PMS-like"/>
    <property type="match status" value="1"/>
</dbReference>
<evidence type="ECO:0000259" key="6">
    <source>
        <dbReference type="SMART" id="SM01340"/>
    </source>
</evidence>
<dbReference type="GeneID" id="30991258"/>
<evidence type="ECO:0000313" key="7">
    <source>
        <dbReference type="EMBL" id="ODV73535.1"/>
    </source>
</evidence>
<evidence type="ECO:0000256" key="1">
    <source>
        <dbReference type="ARBA" id="ARBA00006082"/>
    </source>
</evidence>
<dbReference type="SUPFAM" id="SSF118116">
    <property type="entry name" value="DNA mismatch repair protein MutL"/>
    <property type="match status" value="1"/>
</dbReference>
<dbReference type="InterPro" id="IPR037198">
    <property type="entry name" value="MutL_C_sf"/>
</dbReference>
<dbReference type="GO" id="GO:0030983">
    <property type="term" value="F:mismatched DNA binding"/>
    <property type="evidence" value="ECO:0007669"/>
    <property type="project" value="InterPro"/>
</dbReference>
<dbReference type="InterPro" id="IPR014721">
    <property type="entry name" value="Ribsml_uS5_D2-typ_fold_subgr"/>
</dbReference>
<dbReference type="Pfam" id="PF08676">
    <property type="entry name" value="MutL_C"/>
    <property type="match status" value="1"/>
</dbReference>
<accession>A0A1E4S202</accession>
<keyword evidence="8" id="KW-1185">Reference proteome</keyword>
<dbReference type="GO" id="GO:0016887">
    <property type="term" value="F:ATP hydrolysis activity"/>
    <property type="evidence" value="ECO:0007669"/>
    <property type="project" value="InterPro"/>
</dbReference>
<evidence type="ECO:0000256" key="2">
    <source>
        <dbReference type="ARBA" id="ARBA00022763"/>
    </source>
</evidence>
<dbReference type="EMBL" id="KV453930">
    <property type="protein sequence ID" value="ODV73535.1"/>
    <property type="molecule type" value="Genomic_DNA"/>
</dbReference>
<dbReference type="SMART" id="SM00853">
    <property type="entry name" value="MutL_C"/>
    <property type="match status" value="1"/>
</dbReference>
<dbReference type="SUPFAM" id="SSF54211">
    <property type="entry name" value="Ribosomal protein S5 domain 2-like"/>
    <property type="match status" value="1"/>
</dbReference>
<sequence>MSVVWNPKIERVSLLKCCLWVHTSLISDDIQPDVHRITSGQVIVDMTSIVKEVVENSLDANATVVEVEFKNYGLDSITVSDNGDGISEEDFESIALKHHTSKLSSFNELEKVHTLGFRGEALSSLCSIGSLGIVTTQSPPMAHQLTFKESGALDKTTICKGSKGTTVTVSSLFKNLPVRLKELTKNIKREFNKCISLLQSYALINTKVKFVVRNVNSKGKKVNMLHSQGLNSLKSNIISIFGSTGLQGLVPLDIELDLNLVKSKLKISDFNDDYTIKLDGFVSKVGFGRAAKDRQYFFINKRPVNLRKWAQVINETYKTFNATQLPVIILDITISPGFLDLNVTPDKRTVLINNEDAVLDELRSSMIQFYDAQDLSLPRTTRTHKLSFDENESDETISTLRSRFSSSIDDTLVDDTPRKRPLDEIEDQSSTKRAKVETIRIESIEVEEENDECTNVHEVEEENDERTNIHEIEEADDLNDVVGVEIDENVHNHVPELEDTSSSEEENLEEVEPTVRPSKKLLQPTFTNKLTTLKSLSAFKLGSQEEPALKEIQSTVDTIIHRRGKCNHDHDSEEESQSDEEDEHIEEVNNDEEDSNRDELELVKYKEIGTSEFFEVSVGLPVQFAKPLTGKPVSRQKVDLDDINNQEESENYLTLTVSKKDFKNMKIIGQFNLGFILVTRELDNKRDMFIIDQHASDEKYNFEQLQRDTVMESQRMVVPQSLELSVIDELVVIDNQDVITKNGFQLSIDMDGIPGNRIKLVSLPMSKRITFDTVDFYELLHLIKEQQSNTQTLRCSKVRSMLAMRACRKSIMIGKHLSHRQMSQVVSNLGDLDKPWNCPHGRPTMRHLTELEWEPFREDYSL</sequence>
<dbReference type="InterPro" id="IPR002099">
    <property type="entry name" value="MutL/Mlh/PMS"/>
</dbReference>